<protein>
    <submittedName>
        <fullName evidence="1">Uncharacterized protein</fullName>
    </submittedName>
</protein>
<name>A0ACB7NYK5_9PEZI</name>
<proteinExistence type="predicted"/>
<organism evidence="1 2">
    <name type="scientific">Chaetomium tenue</name>
    <dbReference type="NCBI Taxonomy" id="1854479"/>
    <lineage>
        <taxon>Eukaryota</taxon>
        <taxon>Fungi</taxon>
        <taxon>Dikarya</taxon>
        <taxon>Ascomycota</taxon>
        <taxon>Pezizomycotina</taxon>
        <taxon>Sordariomycetes</taxon>
        <taxon>Sordariomycetidae</taxon>
        <taxon>Sordariales</taxon>
        <taxon>Chaetomiaceae</taxon>
        <taxon>Chaetomium</taxon>
    </lineage>
</organism>
<dbReference type="Proteomes" id="UP000724584">
    <property type="component" value="Unassembled WGS sequence"/>
</dbReference>
<comment type="caution">
    <text evidence="1">The sequence shown here is derived from an EMBL/GenBank/DDBJ whole genome shotgun (WGS) entry which is preliminary data.</text>
</comment>
<sequence>MASVSLYDVSIGMSLQTLDTLLDLLKKAQEHPEAATLADARLIDDMKPFSFQIIAVTNFAKKYVERLTAREVEVFEDNETTLEQLVARVNKTIDLLKAVSREEVDGSDRKTVSLQVGPFKPVDATPSQYVLGFAIPNIMFHVSTAYDILRMKGIELGKRDFMNHFMADWFTPTMKEQ</sequence>
<dbReference type="EMBL" id="JAGIZQ010000006">
    <property type="protein sequence ID" value="KAH6623261.1"/>
    <property type="molecule type" value="Genomic_DNA"/>
</dbReference>
<evidence type="ECO:0000313" key="1">
    <source>
        <dbReference type="EMBL" id="KAH6623261.1"/>
    </source>
</evidence>
<evidence type="ECO:0000313" key="2">
    <source>
        <dbReference type="Proteomes" id="UP000724584"/>
    </source>
</evidence>
<gene>
    <name evidence="1" type="ORF">F5144DRAFT_356852</name>
</gene>
<reference evidence="1 2" key="1">
    <citation type="journal article" date="2021" name="Nat. Commun.">
        <title>Genetic determinants of endophytism in the Arabidopsis root mycobiome.</title>
        <authorList>
            <person name="Mesny F."/>
            <person name="Miyauchi S."/>
            <person name="Thiergart T."/>
            <person name="Pickel B."/>
            <person name="Atanasova L."/>
            <person name="Karlsson M."/>
            <person name="Huettel B."/>
            <person name="Barry K.W."/>
            <person name="Haridas S."/>
            <person name="Chen C."/>
            <person name="Bauer D."/>
            <person name="Andreopoulos W."/>
            <person name="Pangilinan J."/>
            <person name="LaButti K."/>
            <person name="Riley R."/>
            <person name="Lipzen A."/>
            <person name="Clum A."/>
            <person name="Drula E."/>
            <person name="Henrissat B."/>
            <person name="Kohler A."/>
            <person name="Grigoriev I.V."/>
            <person name="Martin F.M."/>
            <person name="Hacquard S."/>
        </authorList>
    </citation>
    <scope>NUCLEOTIDE SEQUENCE [LARGE SCALE GENOMIC DNA]</scope>
    <source>
        <strain evidence="1 2">MPI-SDFR-AT-0079</strain>
    </source>
</reference>
<keyword evidence="2" id="KW-1185">Reference proteome</keyword>
<accession>A0ACB7NYK5</accession>